<dbReference type="CDD" id="cd02144">
    <property type="entry name" value="iodotyrosine_dehalogenase"/>
    <property type="match status" value="1"/>
</dbReference>
<reference evidence="5" key="1">
    <citation type="journal article" date="2014" name="Int. J. Syst. Evol. Microbiol.">
        <title>Complete genome sequence of Corynebacterium casei LMG S-19264T (=DSM 44701T), isolated from a smear-ripened cheese.</title>
        <authorList>
            <consortium name="US DOE Joint Genome Institute (JGI-PGF)"/>
            <person name="Walter F."/>
            <person name="Albersmeier A."/>
            <person name="Kalinowski J."/>
            <person name="Ruckert C."/>
        </authorList>
    </citation>
    <scope>NUCLEOTIDE SEQUENCE</scope>
    <source>
        <strain evidence="5">KCTC 32020</strain>
    </source>
</reference>
<evidence type="ECO:0000313" key="5">
    <source>
        <dbReference type="EMBL" id="GHE34171.1"/>
    </source>
</evidence>
<evidence type="ECO:0000256" key="1">
    <source>
        <dbReference type="ARBA" id="ARBA00022630"/>
    </source>
</evidence>
<dbReference type="GO" id="GO:0016491">
    <property type="term" value="F:oxidoreductase activity"/>
    <property type="evidence" value="ECO:0007669"/>
    <property type="project" value="UniProtKB-KW"/>
</dbReference>
<sequence>MRYPDMPLPELPPMDDTERLARARAFAEEMARRRSVREFAPTPVPRAVIEEALRAAASAPSGANQQPWRFVAVQDPAVRRALREASEEAEREFYQHRAPEEWLMALAPFGTHAAKPFLETAPWVIAVFYERYGFDRRGERVRRYFPLESTAIATGLLLAALHRAGLATLMYVPASTEFLNDLLGRSRNEMPFALVVTGHPAPLCRVPSLPRLAFDEYAVFL</sequence>
<dbReference type="PANTHER" id="PTHR23026:SF90">
    <property type="entry name" value="IODOTYROSINE DEIODINASE 1"/>
    <property type="match status" value="1"/>
</dbReference>
<gene>
    <name evidence="5" type="ORF">GCM10007167_15350</name>
</gene>
<dbReference type="AlphaFoldDB" id="A0A919DCR5"/>
<dbReference type="InterPro" id="IPR050627">
    <property type="entry name" value="Nitroreductase/BluB"/>
</dbReference>
<protein>
    <submittedName>
        <fullName evidence="5">Oxidoreductase</fullName>
    </submittedName>
</protein>
<dbReference type="Proteomes" id="UP000636453">
    <property type="component" value="Unassembled WGS sequence"/>
</dbReference>
<dbReference type="SUPFAM" id="SSF55469">
    <property type="entry name" value="FMN-dependent nitroreductase-like"/>
    <property type="match status" value="1"/>
</dbReference>
<evidence type="ECO:0000259" key="4">
    <source>
        <dbReference type="Pfam" id="PF00881"/>
    </source>
</evidence>
<dbReference type="PANTHER" id="PTHR23026">
    <property type="entry name" value="NADPH NITROREDUCTASE"/>
    <property type="match status" value="1"/>
</dbReference>
<evidence type="ECO:0000256" key="3">
    <source>
        <dbReference type="ARBA" id="ARBA00023002"/>
    </source>
</evidence>
<proteinExistence type="predicted"/>
<dbReference type="EMBL" id="BNCF01000007">
    <property type="protein sequence ID" value="GHE34171.1"/>
    <property type="molecule type" value="Genomic_DNA"/>
</dbReference>
<dbReference type="InterPro" id="IPR029479">
    <property type="entry name" value="Nitroreductase"/>
</dbReference>
<evidence type="ECO:0000313" key="6">
    <source>
        <dbReference type="Proteomes" id="UP000636453"/>
    </source>
</evidence>
<keyword evidence="2" id="KW-0288">FMN</keyword>
<name>A0A919DCR5_9GAMM</name>
<reference evidence="5" key="2">
    <citation type="submission" date="2020-09" db="EMBL/GenBank/DDBJ databases">
        <authorList>
            <person name="Sun Q."/>
            <person name="Kim S."/>
        </authorList>
    </citation>
    <scope>NUCLEOTIDE SEQUENCE</scope>
    <source>
        <strain evidence="5">KCTC 32020</strain>
    </source>
</reference>
<dbReference type="InterPro" id="IPR000415">
    <property type="entry name" value="Nitroreductase-like"/>
</dbReference>
<dbReference type="Gene3D" id="3.40.109.10">
    <property type="entry name" value="NADH Oxidase"/>
    <property type="match status" value="1"/>
</dbReference>
<evidence type="ECO:0000256" key="2">
    <source>
        <dbReference type="ARBA" id="ARBA00022643"/>
    </source>
</evidence>
<dbReference type="OrthoDB" id="9809288at2"/>
<feature type="domain" description="Nitroreductase" evidence="4">
    <location>
        <begin position="31"/>
        <end position="199"/>
    </location>
</feature>
<keyword evidence="6" id="KW-1185">Reference proteome</keyword>
<organism evidence="5 6">
    <name type="scientific">Vulcaniibacterium thermophilum</name>
    <dbReference type="NCBI Taxonomy" id="1169913"/>
    <lineage>
        <taxon>Bacteria</taxon>
        <taxon>Pseudomonadati</taxon>
        <taxon>Pseudomonadota</taxon>
        <taxon>Gammaproteobacteria</taxon>
        <taxon>Lysobacterales</taxon>
        <taxon>Lysobacteraceae</taxon>
        <taxon>Vulcaniibacterium</taxon>
    </lineage>
</organism>
<accession>A0A919DCR5</accession>
<keyword evidence="1" id="KW-0285">Flavoprotein</keyword>
<comment type="caution">
    <text evidence="5">The sequence shown here is derived from an EMBL/GenBank/DDBJ whole genome shotgun (WGS) entry which is preliminary data.</text>
</comment>
<dbReference type="Pfam" id="PF00881">
    <property type="entry name" value="Nitroreductase"/>
    <property type="match status" value="1"/>
</dbReference>
<keyword evidence="3" id="KW-0560">Oxidoreductase</keyword>